<dbReference type="AlphaFoldDB" id="A0A090NHW1"/>
<dbReference type="EC" id="2.6.1.87" evidence="3"/>
<name>A0A090NHW1_SHIDY</name>
<keyword evidence="2" id="KW-0663">Pyridoxal phosphate</keyword>
<evidence type="ECO:0000313" key="4">
    <source>
        <dbReference type="Proteomes" id="UP000017944"/>
    </source>
</evidence>
<keyword evidence="3" id="KW-0032">Aminotransferase</keyword>
<evidence type="ECO:0000256" key="1">
    <source>
        <dbReference type="ARBA" id="ARBA00001933"/>
    </source>
</evidence>
<dbReference type="EMBL" id="AXUT01000151">
    <property type="protein sequence ID" value="ESU79609.1"/>
    <property type="molecule type" value="Genomic_DNA"/>
</dbReference>
<feature type="non-terminal residue" evidence="3">
    <location>
        <position position="1"/>
    </location>
</feature>
<dbReference type="PANTHER" id="PTHR30244:SF41">
    <property type="entry name" value="UDP-4-AMINO-4-DEOXY-L-ARABINOSE--OXOGLUTARATE AMINOTRANSFERASE"/>
    <property type="match status" value="1"/>
</dbReference>
<gene>
    <name evidence="3" type="ORF">WRSd3_02026</name>
</gene>
<dbReference type="Pfam" id="PF01041">
    <property type="entry name" value="DegT_DnrJ_EryC1"/>
    <property type="match status" value="1"/>
</dbReference>
<dbReference type="PATRIC" id="fig|1401327.3.peg.1877"/>
<evidence type="ECO:0000256" key="2">
    <source>
        <dbReference type="ARBA" id="ARBA00022898"/>
    </source>
</evidence>
<dbReference type="RefSeq" id="WP_023636729.1">
    <property type="nucleotide sequence ID" value="NZ_AXUT01000151.1"/>
</dbReference>
<dbReference type="Gene3D" id="3.90.1150.10">
    <property type="entry name" value="Aspartate Aminotransferase, domain 1"/>
    <property type="match status" value="1"/>
</dbReference>
<comment type="caution">
    <text evidence="3">The sequence shown here is derived from an EMBL/GenBank/DDBJ whole genome shotgun (WGS) entry which is preliminary data.</text>
</comment>
<dbReference type="InterPro" id="IPR015421">
    <property type="entry name" value="PyrdxlP-dep_Trfase_major"/>
</dbReference>
<proteinExistence type="predicted"/>
<evidence type="ECO:0000313" key="3">
    <source>
        <dbReference type="EMBL" id="ESU79609.1"/>
    </source>
</evidence>
<dbReference type="GO" id="GO:0000271">
    <property type="term" value="P:polysaccharide biosynthetic process"/>
    <property type="evidence" value="ECO:0007669"/>
    <property type="project" value="TreeGrafter"/>
</dbReference>
<dbReference type="GO" id="GO:0099620">
    <property type="term" value="F:UDP-4-amino-4-deoxy-L-arabinose aminotransferase"/>
    <property type="evidence" value="ECO:0007669"/>
    <property type="project" value="UniProtKB-EC"/>
</dbReference>
<protein>
    <submittedName>
        <fullName evidence="3">UDP-4-amino-L-arabinose synthase</fullName>
        <ecNumber evidence="3">2.6.1.87</ecNumber>
    </submittedName>
</protein>
<comment type="cofactor">
    <cofactor evidence="1">
        <name>pyridoxal 5'-phosphate</name>
        <dbReference type="ChEBI" id="CHEBI:597326"/>
    </cofactor>
</comment>
<dbReference type="GO" id="GO:0030170">
    <property type="term" value="F:pyridoxal phosphate binding"/>
    <property type="evidence" value="ECO:0007669"/>
    <property type="project" value="TreeGrafter"/>
</dbReference>
<sequence>HVLLIGSITKNITCAEGGLIITDNENLARQLRMLKFHGLGVDAYDRQTRGRAPQAEVLTPGYKYNLTDINAAIAMTQLAKLEYLNTRRREIALQYQQALAALPFQPLSLPAWSHVHAWHLFIIRVDEQRCGISRDVLMEALKERCIGTGLHFRTAHTQKYYRERFPALSLPNTEWNSERICSLPLFPDMTTADADRVITALQQLAGQ</sequence>
<dbReference type="InterPro" id="IPR015424">
    <property type="entry name" value="PyrdxlP-dep_Trfase"/>
</dbReference>
<dbReference type="Proteomes" id="UP000017944">
    <property type="component" value="Unassembled WGS sequence"/>
</dbReference>
<organism evidence="3 4">
    <name type="scientific">Shigella dysenteriae WRSd3</name>
    <dbReference type="NCBI Taxonomy" id="1401327"/>
    <lineage>
        <taxon>Bacteria</taxon>
        <taxon>Pseudomonadati</taxon>
        <taxon>Pseudomonadota</taxon>
        <taxon>Gammaproteobacteria</taxon>
        <taxon>Enterobacterales</taxon>
        <taxon>Enterobacteriaceae</taxon>
        <taxon>Shigella</taxon>
    </lineage>
</organism>
<dbReference type="InterPro" id="IPR015422">
    <property type="entry name" value="PyrdxlP-dep_Trfase_small"/>
</dbReference>
<dbReference type="PANTHER" id="PTHR30244">
    <property type="entry name" value="TRANSAMINASE"/>
    <property type="match status" value="1"/>
</dbReference>
<dbReference type="FunFam" id="3.90.1150.10:FF:000030">
    <property type="entry name" value="UDP-4-amino-4-deoxy-L-arabinose--oxoglutarate aminotransferase"/>
    <property type="match status" value="1"/>
</dbReference>
<dbReference type="InterPro" id="IPR000653">
    <property type="entry name" value="DegT/StrS_aminotransferase"/>
</dbReference>
<keyword evidence="3" id="KW-0808">Transferase</keyword>
<reference evidence="3 4" key="1">
    <citation type="submission" date="2013-10" db="EMBL/GenBank/DDBJ databases">
        <title>Draft genomes and the virulence plasmids of Sd1617 vaccine constructs: WRSd3 and WRSd5.</title>
        <authorList>
            <person name="Aksomboon Vongsawan A."/>
            <person name="Venkatesan M.M."/>
            <person name="Vaisvil B."/>
            <person name="Emel G."/>
            <person name="Kepatral V."/>
            <person name="Sethabutr O."/>
            <person name="Serichantalergs O."/>
            <person name="Mason C."/>
        </authorList>
    </citation>
    <scope>NUCLEOTIDE SEQUENCE [LARGE SCALE GENOMIC DNA]</scope>
    <source>
        <strain evidence="3 4">WRSd3</strain>
    </source>
</reference>
<dbReference type="SUPFAM" id="SSF53383">
    <property type="entry name" value="PLP-dependent transferases"/>
    <property type="match status" value="1"/>
</dbReference>
<accession>A0A090NHW1</accession>
<dbReference type="Gene3D" id="3.40.640.10">
    <property type="entry name" value="Type I PLP-dependent aspartate aminotransferase-like (Major domain)"/>
    <property type="match status" value="1"/>
</dbReference>